<evidence type="ECO:0000256" key="1">
    <source>
        <dbReference type="ARBA" id="ARBA00022741"/>
    </source>
</evidence>
<dbReference type="InterPro" id="IPR004161">
    <property type="entry name" value="EFTu-like_2"/>
</dbReference>
<evidence type="ECO:0000313" key="6">
    <source>
        <dbReference type="EMBL" id="CAB3260669.1"/>
    </source>
</evidence>
<organism evidence="5 7">
    <name type="scientific">Arctia plantaginis</name>
    <name type="common">Wood tiger moth</name>
    <name type="synonym">Phalaena plantaginis</name>
    <dbReference type="NCBI Taxonomy" id="874455"/>
    <lineage>
        <taxon>Eukaryota</taxon>
        <taxon>Metazoa</taxon>
        <taxon>Ecdysozoa</taxon>
        <taxon>Arthropoda</taxon>
        <taxon>Hexapoda</taxon>
        <taxon>Insecta</taxon>
        <taxon>Pterygota</taxon>
        <taxon>Neoptera</taxon>
        <taxon>Endopterygota</taxon>
        <taxon>Lepidoptera</taxon>
        <taxon>Glossata</taxon>
        <taxon>Ditrysia</taxon>
        <taxon>Noctuoidea</taxon>
        <taxon>Erebidae</taxon>
        <taxon>Arctiinae</taxon>
        <taxon>Arctia</taxon>
    </lineage>
</organism>
<dbReference type="NCBIfam" id="TIGR00231">
    <property type="entry name" value="small_GTP"/>
    <property type="match status" value="1"/>
</dbReference>
<dbReference type="SUPFAM" id="SSF54211">
    <property type="entry name" value="Ribosomal protein S5 domain 2-like"/>
    <property type="match status" value="1"/>
</dbReference>
<dbReference type="AlphaFoldDB" id="A0A8S1ADG2"/>
<keyword evidence="3" id="KW-0175">Coiled coil</keyword>
<dbReference type="Gene3D" id="3.90.1430.10">
    <property type="entry name" value="Yeast translation eEF2 (G' domain)"/>
    <property type="match status" value="1"/>
</dbReference>
<dbReference type="GO" id="GO:1990904">
    <property type="term" value="C:ribonucleoprotein complex"/>
    <property type="evidence" value="ECO:0007669"/>
    <property type="project" value="TreeGrafter"/>
</dbReference>
<sequence>MRLVDSSKLLELQNKPTNIRNICIVAHVDHGKTTLADSLISSNGIISQRMSGKLRYLDSRPDEQERGITMKSSSISLYHSVDQQEYLVNLIDSPGHIDFSSEVSTAVRLCDGAIVVVDVVEGVCPQTRLVLKQAYSENIKAVLVLNKIDRLILEMQLTPLDAYVHLTQVLEQVNAVMGELFATEILENEEITLDKQEKKDLKKEDNNFYDWTSALEDSDDSNLYFSPEQGNVVFASAADGWGFTIHTFAKLFSDKLGVKDEILRKVLWGDFYLNTKTKRFMKGAQEKAKKPLFVQVILDNLWNVYETIAMRNEKEKVPVICEKLGIKLTTRDLRHTDARIQLQSLMVQWLPLSNTVLNMVCRKLPSPKEILPEKVEKLMCSRIRDFDSFGLETQKLKEDFLACDSSNDRPVIVFVSKMFNVDKSMLSENKPKTLTPEEMAIRRERVRQLREERKQNNENVKDANTEEKKIVEEKEIIEEEEDKDQPIFIAFARIFSGRLRKGDKVYVLGPKHDPSKILNMNYQFDPDKKLKDLMSDEHITCTEIKSLYILMGREMEAIDEAVAGNIIGIGGLEDHVLRTATLSSTIACPAFSEMQYSVVPILRVALEPTYPSQLPQLVKGLKLLNQADSCVQVLLQETGEHVLVTAGEIHLERCLEDLKNNYAKIPITVSEPIVPFRETIVEPPKIDMANEEIDAQNVIDKEISKDIDPVIIVYTNNKQSRIKIRAKPIPSEITNLLDKSSDLLKAISQHIKTLQGLTKNNIETKFRELQINGTKHTLSDRMLKLIQAFKDELTSICSKLSPEWKDIVDQIWSVGPRNCGPNLLLNQTNDYFTKYLHHEKELKEDPRFEYESSFVNGFQLASLAGPLCDEPMMGVAFCVEEWKLEKESGEDVSYTFGPLSGQIMSAVKDGCRKAFQAQPQRLMAAMYSCDISVDQKVLEQMRLNPISDLRHGVTHSSGIPEVDS</sequence>
<keyword evidence="1" id="KW-0547">Nucleotide-binding</keyword>
<protein>
    <recommendedName>
        <fullName evidence="4">Tr-type G domain-containing protein</fullName>
    </recommendedName>
</protein>
<evidence type="ECO:0000256" key="2">
    <source>
        <dbReference type="ARBA" id="ARBA00023134"/>
    </source>
</evidence>
<feature type="coiled-coil region" evidence="3">
    <location>
        <begin position="439"/>
        <end position="483"/>
    </location>
</feature>
<dbReference type="EMBL" id="CADEBC010000522">
    <property type="protein sequence ID" value="CAB3244684.1"/>
    <property type="molecule type" value="Genomic_DNA"/>
</dbReference>
<reference evidence="7 8" key="1">
    <citation type="submission" date="2020-04" db="EMBL/GenBank/DDBJ databases">
        <authorList>
            <person name="Wallbank WR R."/>
            <person name="Pardo Diaz C."/>
            <person name="Kozak K."/>
            <person name="Martin S."/>
            <person name="Jiggins C."/>
            <person name="Moest M."/>
            <person name="Warren A I."/>
            <person name="Byers J.R.P. K."/>
            <person name="Montejo-Kovacevich G."/>
            <person name="Yen C E."/>
        </authorList>
    </citation>
    <scope>NUCLEOTIDE SEQUENCE [LARGE SCALE GENOMIC DNA]</scope>
</reference>
<gene>
    <name evidence="5" type="ORF">APLA_LOCUS10082</name>
    <name evidence="6" type="ORF">APLA_LOCUS17141</name>
</gene>
<dbReference type="InterPro" id="IPR014721">
    <property type="entry name" value="Ribsml_uS5_D2-typ_fold_subgr"/>
</dbReference>
<keyword evidence="7" id="KW-1185">Reference proteome</keyword>
<dbReference type="PRINTS" id="PR00315">
    <property type="entry name" value="ELONGATNFCT"/>
</dbReference>
<accession>A0A8S1ADG2</accession>
<evidence type="ECO:0000313" key="8">
    <source>
        <dbReference type="Proteomes" id="UP000494256"/>
    </source>
</evidence>
<keyword evidence="2" id="KW-0342">GTP-binding</keyword>
<dbReference type="Gene3D" id="3.30.230.10">
    <property type="match status" value="1"/>
</dbReference>
<dbReference type="FunFam" id="3.40.50.300:FF:000746">
    <property type="entry name" value="Ribosome assembly protein 1"/>
    <property type="match status" value="1"/>
</dbReference>
<dbReference type="InterPro" id="IPR035647">
    <property type="entry name" value="EFG_III/V"/>
</dbReference>
<dbReference type="Gene3D" id="3.30.70.870">
    <property type="entry name" value="Elongation Factor G (Translational Gtpase), domain 3"/>
    <property type="match status" value="1"/>
</dbReference>
<dbReference type="GO" id="GO:0043022">
    <property type="term" value="F:ribosome binding"/>
    <property type="evidence" value="ECO:0007669"/>
    <property type="project" value="TreeGrafter"/>
</dbReference>
<dbReference type="Proteomes" id="UP000494256">
    <property type="component" value="Unassembled WGS sequence"/>
</dbReference>
<dbReference type="Gene3D" id="2.40.30.10">
    <property type="entry name" value="Translation factors"/>
    <property type="match status" value="1"/>
</dbReference>
<dbReference type="EMBL" id="CADEBD010000857">
    <property type="protein sequence ID" value="CAB3260669.1"/>
    <property type="molecule type" value="Genomic_DNA"/>
</dbReference>
<dbReference type="PANTHER" id="PTHR42908">
    <property type="entry name" value="TRANSLATION ELONGATION FACTOR-RELATED"/>
    <property type="match status" value="1"/>
</dbReference>
<dbReference type="InterPro" id="IPR000795">
    <property type="entry name" value="T_Tr_GTP-bd_dom"/>
</dbReference>
<evidence type="ECO:0000313" key="7">
    <source>
        <dbReference type="Proteomes" id="UP000494106"/>
    </source>
</evidence>
<dbReference type="FunFam" id="3.30.70.870:FF:000002">
    <property type="entry name" value="Translation elongation factor 2"/>
    <property type="match status" value="1"/>
</dbReference>
<evidence type="ECO:0000313" key="5">
    <source>
        <dbReference type="EMBL" id="CAB3244684.1"/>
    </source>
</evidence>
<comment type="caution">
    <text evidence="5">The sequence shown here is derived from an EMBL/GenBank/DDBJ whole genome shotgun (WGS) entry which is preliminary data.</text>
</comment>
<dbReference type="SUPFAM" id="SSF54980">
    <property type="entry name" value="EF-G C-terminal domain-like"/>
    <property type="match status" value="1"/>
</dbReference>
<dbReference type="Proteomes" id="UP000494106">
    <property type="component" value="Unassembled WGS sequence"/>
</dbReference>
<dbReference type="SUPFAM" id="SSF52540">
    <property type="entry name" value="P-loop containing nucleoside triphosphate hydrolases"/>
    <property type="match status" value="1"/>
</dbReference>
<dbReference type="InterPro" id="IPR027417">
    <property type="entry name" value="P-loop_NTPase"/>
</dbReference>
<dbReference type="Pfam" id="PF25118">
    <property type="entry name" value="EFL1"/>
    <property type="match status" value="1"/>
</dbReference>
<dbReference type="Pfam" id="PF00009">
    <property type="entry name" value="GTP_EFTU"/>
    <property type="match status" value="1"/>
</dbReference>
<dbReference type="CDD" id="cd16261">
    <property type="entry name" value="EF2_snRNP_III"/>
    <property type="match status" value="1"/>
</dbReference>
<dbReference type="PROSITE" id="PS51722">
    <property type="entry name" value="G_TR_2"/>
    <property type="match status" value="1"/>
</dbReference>
<dbReference type="InterPro" id="IPR020568">
    <property type="entry name" value="Ribosomal_Su5_D2-typ_SF"/>
</dbReference>
<dbReference type="Gene3D" id="3.40.50.300">
    <property type="entry name" value="P-loop containing nucleotide triphosphate hydrolases"/>
    <property type="match status" value="1"/>
</dbReference>
<name>A0A8S1ADG2_ARCPL</name>
<dbReference type="GO" id="GO:0003924">
    <property type="term" value="F:GTPase activity"/>
    <property type="evidence" value="ECO:0007669"/>
    <property type="project" value="InterPro"/>
</dbReference>
<proteinExistence type="predicted"/>
<dbReference type="GO" id="GO:0005525">
    <property type="term" value="F:GTP binding"/>
    <property type="evidence" value="ECO:0007669"/>
    <property type="project" value="UniProtKB-KW"/>
</dbReference>
<evidence type="ECO:0000259" key="4">
    <source>
        <dbReference type="PROSITE" id="PS51722"/>
    </source>
</evidence>
<dbReference type="Pfam" id="PF03144">
    <property type="entry name" value="GTP_EFTU_D2"/>
    <property type="match status" value="1"/>
</dbReference>
<dbReference type="InterPro" id="IPR056752">
    <property type="entry name" value="EFL1"/>
</dbReference>
<dbReference type="InterPro" id="IPR009000">
    <property type="entry name" value="Transl_B-barrel_sf"/>
</dbReference>
<dbReference type="GO" id="GO:0042256">
    <property type="term" value="P:cytosolic ribosome assembly"/>
    <property type="evidence" value="ECO:0007669"/>
    <property type="project" value="TreeGrafter"/>
</dbReference>
<dbReference type="PANTHER" id="PTHR42908:SF3">
    <property type="entry name" value="ELONGATION FACTOR-LIKE GTPASE 1"/>
    <property type="match status" value="1"/>
</dbReference>
<dbReference type="FunFam" id="3.90.1430.10:FF:000002">
    <property type="entry name" value="Elongation factor like GTPase 1"/>
    <property type="match status" value="1"/>
</dbReference>
<dbReference type="CDD" id="cd16268">
    <property type="entry name" value="EF2_II"/>
    <property type="match status" value="1"/>
</dbReference>
<dbReference type="InterPro" id="IPR005225">
    <property type="entry name" value="Small_GTP-bd"/>
</dbReference>
<dbReference type="SUPFAM" id="SSF50447">
    <property type="entry name" value="Translation proteins"/>
    <property type="match status" value="1"/>
</dbReference>
<dbReference type="OrthoDB" id="364892at2759"/>
<dbReference type="CDD" id="cd01885">
    <property type="entry name" value="EF2"/>
    <property type="match status" value="1"/>
</dbReference>
<dbReference type="CDD" id="cd01681">
    <property type="entry name" value="aeEF2_snRNP_like_IV"/>
    <property type="match status" value="1"/>
</dbReference>
<feature type="domain" description="Tr-type G" evidence="4">
    <location>
        <begin position="17"/>
        <end position="261"/>
    </location>
</feature>
<evidence type="ECO:0000256" key="3">
    <source>
        <dbReference type="SAM" id="Coils"/>
    </source>
</evidence>
<dbReference type="GO" id="GO:0005829">
    <property type="term" value="C:cytosol"/>
    <property type="evidence" value="ECO:0007669"/>
    <property type="project" value="TreeGrafter"/>
</dbReference>